<evidence type="ECO:0000313" key="14">
    <source>
        <dbReference type="Proteomes" id="UP000182344"/>
    </source>
</evidence>
<dbReference type="GO" id="GO:0003887">
    <property type="term" value="F:DNA-directed DNA polymerase activity"/>
    <property type="evidence" value="ECO:0007669"/>
    <property type="project" value="UniProtKB-UniRule"/>
</dbReference>
<evidence type="ECO:0000256" key="3">
    <source>
        <dbReference type="ARBA" id="ARBA00022490"/>
    </source>
</evidence>
<evidence type="ECO:0000259" key="12">
    <source>
        <dbReference type="Pfam" id="PF02768"/>
    </source>
</evidence>
<feature type="domain" description="DNA polymerase III beta sliding clamp N-terminal" evidence="10">
    <location>
        <begin position="1"/>
        <end position="119"/>
    </location>
</feature>
<keyword evidence="5 9" id="KW-0548">Nucleotidyltransferase</keyword>
<evidence type="ECO:0000256" key="5">
    <source>
        <dbReference type="ARBA" id="ARBA00022695"/>
    </source>
</evidence>
<dbReference type="Pfam" id="PF02767">
    <property type="entry name" value="DNA_pol3_beta_2"/>
    <property type="match status" value="1"/>
</dbReference>
<keyword evidence="3 9" id="KW-0963">Cytoplasm</keyword>
<evidence type="ECO:0000259" key="10">
    <source>
        <dbReference type="Pfam" id="PF00712"/>
    </source>
</evidence>
<comment type="similarity">
    <text evidence="2 9">Belongs to the beta sliding clamp family.</text>
</comment>
<dbReference type="Gene3D" id="3.10.150.10">
    <property type="entry name" value="DNA Polymerase III, subunit A, domain 2"/>
    <property type="match status" value="1"/>
</dbReference>
<dbReference type="EMBL" id="MNZO01000037">
    <property type="protein sequence ID" value="OIP86885.1"/>
    <property type="molecule type" value="Genomic_DNA"/>
</dbReference>
<keyword evidence="6 9" id="KW-0235">DNA replication</keyword>
<dbReference type="GO" id="GO:0003677">
    <property type="term" value="F:DNA binding"/>
    <property type="evidence" value="ECO:0007669"/>
    <property type="project" value="UniProtKB-UniRule"/>
</dbReference>
<feature type="domain" description="DNA polymerase III beta sliding clamp central" evidence="11">
    <location>
        <begin position="134"/>
        <end position="249"/>
    </location>
</feature>
<proteinExistence type="inferred from homology"/>
<keyword evidence="4 9" id="KW-0808">Transferase</keyword>
<feature type="domain" description="DNA polymerase III beta sliding clamp C-terminal" evidence="12">
    <location>
        <begin position="252"/>
        <end position="371"/>
    </location>
</feature>
<dbReference type="InterPro" id="IPR022635">
    <property type="entry name" value="DNA_polIII_beta_C"/>
</dbReference>
<evidence type="ECO:0000256" key="9">
    <source>
        <dbReference type="PIRNR" id="PIRNR000804"/>
    </source>
</evidence>
<dbReference type="GO" id="GO:0009360">
    <property type="term" value="C:DNA polymerase III complex"/>
    <property type="evidence" value="ECO:0007669"/>
    <property type="project" value="InterPro"/>
</dbReference>
<comment type="function">
    <text evidence="9">Confers DNA tethering and processivity to DNA polymerases and other proteins. Acts as a clamp, forming a ring around DNA (a reaction catalyzed by the clamp-loading complex) which diffuses in an ATP-independent manner freely and bidirectionally along dsDNA. Initially characterized for its ability to contact the catalytic subunit of DNA polymerase III (Pol III), a complex, multichain enzyme responsible for most of the replicative synthesis in bacteria; Pol III exhibits 3'-5' exonuclease proofreading activity. The beta chain is required for initiation of replication as well as for processivity of DNA replication.</text>
</comment>
<dbReference type="PANTHER" id="PTHR30478">
    <property type="entry name" value="DNA POLYMERASE III SUBUNIT BETA"/>
    <property type="match status" value="1"/>
</dbReference>
<dbReference type="PIRSF" id="PIRSF000804">
    <property type="entry name" value="DNA_pol_III_b"/>
    <property type="match status" value="1"/>
</dbReference>
<comment type="caution">
    <text evidence="13">The sequence shown here is derived from an EMBL/GenBank/DDBJ whole genome shotgun (WGS) entry which is preliminary data.</text>
</comment>
<dbReference type="Pfam" id="PF02768">
    <property type="entry name" value="DNA_pol3_beta_3"/>
    <property type="match status" value="1"/>
</dbReference>
<accession>A0A1J5HNJ1</accession>
<dbReference type="InterPro" id="IPR022634">
    <property type="entry name" value="DNA_polIII_beta_N"/>
</dbReference>
<organism evidence="13 14">
    <name type="scientific">Candidatus Shapirobacteria bacterium CG2_30_35_20</name>
    <dbReference type="NCBI Taxonomy" id="1805376"/>
    <lineage>
        <taxon>Bacteria</taxon>
        <taxon>Candidatus Shapironibacteriota</taxon>
    </lineage>
</organism>
<dbReference type="GO" id="GO:0008408">
    <property type="term" value="F:3'-5' exonuclease activity"/>
    <property type="evidence" value="ECO:0007669"/>
    <property type="project" value="InterPro"/>
</dbReference>
<dbReference type="InterPro" id="IPR001001">
    <property type="entry name" value="DNA_polIII_beta"/>
</dbReference>
<dbReference type="Proteomes" id="UP000182344">
    <property type="component" value="Unassembled WGS sequence"/>
</dbReference>
<evidence type="ECO:0000256" key="6">
    <source>
        <dbReference type="ARBA" id="ARBA00022705"/>
    </source>
</evidence>
<sequence>MELSLLSENLNIALTHVSRFVSTKAQLPILGHILFTTDSGRLKLSATSLEMGINYWTGAKIESEGSFCLPAKDISEFISYLPAGKIDFSLNEQNLLIVTSTKASSTFSTLSSTDFPSIPSLDSSTIFELDLPQLLDSVATVAFASATDDSRPVLTSVLCKFTPEILTLVATDGFRLSLKTIKFQNPITFPDGQESLTLLIPAKSLSEVLKIAKIAPKIKIGLTPERHQVVFVLEDLEIVSRLIDGEYPNFERIIPESSPTKIYVNKEELAQAIRLASVFARQSANVVRFSLKKDSLELSANAPQIGQNQVLVDARIEGDPLEIAFNYKFISDFLAIVKGNEVIIELNQPLTPGAFRDPQNPDLLHIIMPVRLQD</sequence>
<comment type="subunit">
    <text evidence="9">Forms a ring-shaped head-to-tail homodimer around DNA.</text>
</comment>
<name>A0A1J5HNJ1_9BACT</name>
<keyword evidence="8" id="KW-0238">DNA-binding</keyword>
<evidence type="ECO:0000256" key="2">
    <source>
        <dbReference type="ARBA" id="ARBA00010752"/>
    </source>
</evidence>
<dbReference type="PANTHER" id="PTHR30478:SF0">
    <property type="entry name" value="BETA SLIDING CLAMP"/>
    <property type="match status" value="1"/>
</dbReference>
<evidence type="ECO:0000313" key="13">
    <source>
        <dbReference type="EMBL" id="OIP86885.1"/>
    </source>
</evidence>
<dbReference type="SUPFAM" id="SSF55979">
    <property type="entry name" value="DNA clamp"/>
    <property type="match status" value="3"/>
</dbReference>
<dbReference type="AlphaFoldDB" id="A0A1J5HNJ1"/>
<comment type="subcellular location">
    <subcellularLocation>
        <location evidence="1 9">Cytoplasm</location>
    </subcellularLocation>
</comment>
<dbReference type="Pfam" id="PF00712">
    <property type="entry name" value="DNA_pol3_beta"/>
    <property type="match status" value="1"/>
</dbReference>
<dbReference type="STRING" id="1805376.AUK05_02595"/>
<dbReference type="GO" id="GO:0006271">
    <property type="term" value="P:DNA strand elongation involved in DNA replication"/>
    <property type="evidence" value="ECO:0007669"/>
    <property type="project" value="TreeGrafter"/>
</dbReference>
<evidence type="ECO:0000256" key="7">
    <source>
        <dbReference type="ARBA" id="ARBA00022932"/>
    </source>
</evidence>
<dbReference type="Gene3D" id="3.70.10.10">
    <property type="match status" value="1"/>
</dbReference>
<protein>
    <recommendedName>
        <fullName evidence="9">Beta sliding clamp</fullName>
    </recommendedName>
</protein>
<evidence type="ECO:0000256" key="4">
    <source>
        <dbReference type="ARBA" id="ARBA00022679"/>
    </source>
</evidence>
<dbReference type="SMART" id="SM00480">
    <property type="entry name" value="POL3Bc"/>
    <property type="match status" value="1"/>
</dbReference>
<evidence type="ECO:0000259" key="11">
    <source>
        <dbReference type="Pfam" id="PF02767"/>
    </source>
</evidence>
<keyword evidence="7 9" id="KW-0239">DNA-directed DNA polymerase</keyword>
<reference evidence="13 14" key="1">
    <citation type="journal article" date="2016" name="Environ. Microbiol.">
        <title>Genomic resolution of a cold subsurface aquifer community provides metabolic insights for novel microbes adapted to high CO concentrations.</title>
        <authorList>
            <person name="Probst A.J."/>
            <person name="Castelle C.J."/>
            <person name="Singh A."/>
            <person name="Brown C.T."/>
            <person name="Anantharaman K."/>
            <person name="Sharon I."/>
            <person name="Hug L.A."/>
            <person name="Burstein D."/>
            <person name="Emerson J.B."/>
            <person name="Thomas B.C."/>
            <person name="Banfield J.F."/>
        </authorList>
    </citation>
    <scope>NUCLEOTIDE SEQUENCE [LARGE SCALE GENOMIC DNA]</scope>
    <source>
        <strain evidence="13">CG2_30_35_20</strain>
    </source>
</reference>
<dbReference type="InterPro" id="IPR046938">
    <property type="entry name" value="DNA_clamp_sf"/>
</dbReference>
<dbReference type="GO" id="GO:0005737">
    <property type="term" value="C:cytoplasm"/>
    <property type="evidence" value="ECO:0007669"/>
    <property type="project" value="UniProtKB-SubCell"/>
</dbReference>
<gene>
    <name evidence="13" type="ORF">AUK05_02595</name>
</gene>
<evidence type="ECO:0000256" key="8">
    <source>
        <dbReference type="ARBA" id="ARBA00023125"/>
    </source>
</evidence>
<dbReference type="CDD" id="cd00140">
    <property type="entry name" value="beta_clamp"/>
    <property type="match status" value="1"/>
</dbReference>
<evidence type="ECO:0000256" key="1">
    <source>
        <dbReference type="ARBA" id="ARBA00004496"/>
    </source>
</evidence>
<dbReference type="InterPro" id="IPR022637">
    <property type="entry name" value="DNA_polIII_beta_cen"/>
</dbReference>
<dbReference type="NCBIfam" id="TIGR00663">
    <property type="entry name" value="dnan"/>
    <property type="match status" value="1"/>
</dbReference>